<organism evidence="7 8">
    <name type="scientific">Candidatus Nitrospira neomarina</name>
    <dbReference type="NCBI Taxonomy" id="3020899"/>
    <lineage>
        <taxon>Bacteria</taxon>
        <taxon>Pseudomonadati</taxon>
        <taxon>Nitrospirota</taxon>
        <taxon>Nitrospiria</taxon>
        <taxon>Nitrospirales</taxon>
        <taxon>Nitrospiraceae</taxon>
        <taxon>Nitrospira</taxon>
    </lineage>
</organism>
<sequence>MSNSNHYDVIIIGTGAGGGTLAYRLAPTGKKILLLERGNYLPREKDNWNSRAVFVDSKYKARVTWKDKQGHPFHPGIHYYVGGNTKVYGAALLRFRQEDFGEVKHHGGVSPAWPIQYQDLEPYYTEAEHLYHVHGRHSEDPTDPPVSADYRYPAMRHEPRIQELHEDWQRLGYRPFHLPVGVMLDEERPSQSRCIRCNTCDGFPCVMNAKADAQVVCVDPALQHSNVTLLTQAEVIKLDTNASGRSVTFVHAKCGEALRTFSADMVVVACGAINSAALLLRSANSQHPHGLANSSGVVGRHYMCHNNSVMLAISKRPNPTQFQKTIGLNDFYFGSPDWHFPMGHISMVGKQDLDMLKSGAPGFAPGMALDVMAKHSLDFWMTSEDLPDPDNRVEVDRDGQITLRYKDNNLEGHRRLAATLKGMLNRIGCEERLLPSHLYLGKKIPIAGTAHQCGTIRFGYDPTTSALDINCRAHDLDNLYVVDASFFVSSTAVNPSLTIMANALRVGDHIKERLQA</sequence>
<evidence type="ECO:0000256" key="1">
    <source>
        <dbReference type="ARBA" id="ARBA00010790"/>
    </source>
</evidence>
<evidence type="ECO:0000256" key="2">
    <source>
        <dbReference type="ARBA" id="ARBA00022630"/>
    </source>
</evidence>
<dbReference type="InterPro" id="IPR000172">
    <property type="entry name" value="GMC_OxRdtase_N"/>
</dbReference>
<accession>A0AA96JYM5</accession>
<keyword evidence="3" id="KW-0274">FAD</keyword>
<dbReference type="AlphaFoldDB" id="A0AA96JYM5"/>
<reference evidence="7 8" key="1">
    <citation type="submission" date="2023-01" db="EMBL/GenBank/DDBJ databases">
        <title>Cultivation and genomic characterization of new, ubiquitous marine nitrite-oxidizing bacteria from the Nitrospirales.</title>
        <authorList>
            <person name="Mueller A.J."/>
            <person name="Daebeler A."/>
            <person name="Herbold C.W."/>
            <person name="Kirkegaard R.H."/>
            <person name="Daims H."/>
        </authorList>
    </citation>
    <scope>NUCLEOTIDE SEQUENCE [LARGE SCALE GENOMIC DNA]</scope>
    <source>
        <strain evidence="7 8">DK</strain>
    </source>
</reference>
<dbReference type="PRINTS" id="PR00411">
    <property type="entry name" value="PNDRDTASEI"/>
</dbReference>
<dbReference type="RefSeq" id="WP_312749105.1">
    <property type="nucleotide sequence ID" value="NZ_CP116968.1"/>
</dbReference>
<keyword evidence="8" id="KW-1185">Reference proteome</keyword>
<comment type="similarity">
    <text evidence="1">Belongs to the GMC oxidoreductase family.</text>
</comment>
<proteinExistence type="inferred from homology"/>
<protein>
    <submittedName>
        <fullName evidence="7">GMC family oxidoreductase</fullName>
    </submittedName>
</protein>
<evidence type="ECO:0000259" key="6">
    <source>
        <dbReference type="Pfam" id="PF05199"/>
    </source>
</evidence>
<evidence type="ECO:0000259" key="5">
    <source>
        <dbReference type="Pfam" id="PF00732"/>
    </source>
</evidence>
<evidence type="ECO:0000256" key="4">
    <source>
        <dbReference type="ARBA" id="ARBA00023002"/>
    </source>
</evidence>
<dbReference type="Gene3D" id="3.50.50.60">
    <property type="entry name" value="FAD/NAD(P)-binding domain"/>
    <property type="match status" value="3"/>
</dbReference>
<dbReference type="GO" id="GO:0016614">
    <property type="term" value="F:oxidoreductase activity, acting on CH-OH group of donors"/>
    <property type="evidence" value="ECO:0007669"/>
    <property type="project" value="InterPro"/>
</dbReference>
<dbReference type="InterPro" id="IPR036188">
    <property type="entry name" value="FAD/NAD-bd_sf"/>
</dbReference>
<evidence type="ECO:0000256" key="3">
    <source>
        <dbReference type="ARBA" id="ARBA00022827"/>
    </source>
</evidence>
<gene>
    <name evidence="7" type="ORF">PQG83_10400</name>
</gene>
<evidence type="ECO:0000313" key="8">
    <source>
        <dbReference type="Proteomes" id="UP001302494"/>
    </source>
</evidence>
<dbReference type="PANTHER" id="PTHR46056">
    <property type="entry name" value="LONG-CHAIN-ALCOHOL OXIDASE"/>
    <property type="match status" value="1"/>
</dbReference>
<dbReference type="Proteomes" id="UP001302494">
    <property type="component" value="Chromosome"/>
</dbReference>
<dbReference type="EMBL" id="CP116968">
    <property type="protein sequence ID" value="WNM64140.1"/>
    <property type="molecule type" value="Genomic_DNA"/>
</dbReference>
<dbReference type="PANTHER" id="PTHR46056:SF12">
    <property type="entry name" value="LONG-CHAIN-ALCOHOL OXIDASE"/>
    <property type="match status" value="1"/>
</dbReference>
<dbReference type="KEGG" id="nneo:PQG83_10400"/>
<dbReference type="Pfam" id="PF00732">
    <property type="entry name" value="GMC_oxred_N"/>
    <property type="match status" value="1"/>
</dbReference>
<dbReference type="InterPro" id="IPR007867">
    <property type="entry name" value="GMC_OxRtase_C"/>
</dbReference>
<feature type="domain" description="Glucose-methanol-choline oxidoreductase C-terminal" evidence="6">
    <location>
        <begin position="448"/>
        <end position="503"/>
    </location>
</feature>
<dbReference type="GO" id="GO:0050660">
    <property type="term" value="F:flavin adenine dinucleotide binding"/>
    <property type="evidence" value="ECO:0007669"/>
    <property type="project" value="InterPro"/>
</dbReference>
<keyword evidence="4" id="KW-0560">Oxidoreductase</keyword>
<dbReference type="Pfam" id="PF05199">
    <property type="entry name" value="GMC_oxred_C"/>
    <property type="match status" value="1"/>
</dbReference>
<name>A0AA96JYM5_9BACT</name>
<evidence type="ECO:0000313" key="7">
    <source>
        <dbReference type="EMBL" id="WNM64140.1"/>
    </source>
</evidence>
<keyword evidence="2" id="KW-0285">Flavoprotein</keyword>
<dbReference type="SUPFAM" id="SSF51905">
    <property type="entry name" value="FAD/NAD(P)-binding domain"/>
    <property type="match status" value="1"/>
</dbReference>
<feature type="domain" description="Glucose-methanol-choline oxidoreductase N-terminal" evidence="5">
    <location>
        <begin position="81"/>
        <end position="305"/>
    </location>
</feature>